<dbReference type="Proteomes" id="UP000248012">
    <property type="component" value="Unassembled WGS sequence"/>
</dbReference>
<proteinExistence type="predicted"/>
<dbReference type="GO" id="GO:0016020">
    <property type="term" value="C:membrane"/>
    <property type="evidence" value="ECO:0007669"/>
    <property type="project" value="TreeGrafter"/>
</dbReference>
<dbReference type="Pfam" id="PF00561">
    <property type="entry name" value="Abhydrolase_1"/>
    <property type="match status" value="1"/>
</dbReference>
<dbReference type="EMBL" id="QFVT01000008">
    <property type="protein sequence ID" value="PYC47014.1"/>
    <property type="molecule type" value="Genomic_DNA"/>
</dbReference>
<protein>
    <submittedName>
        <fullName evidence="2">Alpha/beta hydrolase</fullName>
    </submittedName>
</protein>
<name>A0A2V4MX03_9RHOB</name>
<dbReference type="SUPFAM" id="SSF53474">
    <property type="entry name" value="alpha/beta-Hydrolases"/>
    <property type="match status" value="1"/>
</dbReference>
<dbReference type="AlphaFoldDB" id="A0A2V4MX03"/>
<dbReference type="RefSeq" id="WP_110796537.1">
    <property type="nucleotide sequence ID" value="NZ_KZ826487.1"/>
</dbReference>
<dbReference type="InterPro" id="IPR029058">
    <property type="entry name" value="AB_hydrolase_fold"/>
</dbReference>
<gene>
    <name evidence="2" type="ORF">DI396_12410</name>
</gene>
<dbReference type="InterPro" id="IPR000073">
    <property type="entry name" value="AB_hydrolase_1"/>
</dbReference>
<dbReference type="OrthoDB" id="7267294at2"/>
<sequence>MWVLLCVIVALVLLPVGMEARHRKMDAAARANATGEFAELSQGVTHYQWHGTARGPICVCIHGLSTPSFVFATLAQGLGALGFRVLTYDLYGRGLSDRPGGVQDSDFFLRQLEDLLEAHGIREDITLVGYSMGGAIASAYAAKSPGALRRLILLAPAGFHLALGAAAERLLSLPVLGDWALALALPLSLRKDARAEGPTSTVEGLPQAQIGELRYRGYVPAIISSLHGILDEDFQARHEAISRTDLPVMAIWGEADQTIPMRAMGTLTKWNRMAHHTVIEGGGHGIPHTHPDAVLAAIRAEVQGENG</sequence>
<dbReference type="GO" id="GO:0047372">
    <property type="term" value="F:monoacylglycerol lipase activity"/>
    <property type="evidence" value="ECO:0007669"/>
    <property type="project" value="TreeGrafter"/>
</dbReference>
<dbReference type="PANTHER" id="PTHR43798">
    <property type="entry name" value="MONOACYLGLYCEROL LIPASE"/>
    <property type="match status" value="1"/>
</dbReference>
<dbReference type="PRINTS" id="PR00111">
    <property type="entry name" value="ABHYDROLASE"/>
</dbReference>
<evidence type="ECO:0000259" key="1">
    <source>
        <dbReference type="Pfam" id="PF00561"/>
    </source>
</evidence>
<evidence type="ECO:0000313" key="2">
    <source>
        <dbReference type="EMBL" id="PYC47014.1"/>
    </source>
</evidence>
<evidence type="ECO:0000313" key="3">
    <source>
        <dbReference type="Proteomes" id="UP000248012"/>
    </source>
</evidence>
<keyword evidence="2" id="KW-0378">Hydrolase</keyword>
<reference evidence="2 3" key="1">
    <citation type="submission" date="2018-05" db="EMBL/GenBank/DDBJ databases">
        <title>Oceanovita maritima gen. nov., sp. nov., a marine bacterium in the family Rhodobacteraceae isolated from surface seawater of Lundu port Xiamen, China.</title>
        <authorList>
            <person name="Hetharua B.H."/>
            <person name="Min D."/>
            <person name="Liao H."/>
            <person name="Tian Y."/>
        </authorList>
    </citation>
    <scope>NUCLEOTIDE SEQUENCE [LARGE SCALE GENOMIC DNA]</scope>
    <source>
        <strain evidence="2 3">FSX-11</strain>
    </source>
</reference>
<dbReference type="Gene3D" id="3.40.50.1820">
    <property type="entry name" value="alpha/beta hydrolase"/>
    <property type="match status" value="1"/>
</dbReference>
<organism evidence="2 3">
    <name type="scientific">Litorivita pollutaquae</name>
    <dbReference type="NCBI Taxonomy" id="2200892"/>
    <lineage>
        <taxon>Bacteria</taxon>
        <taxon>Pseudomonadati</taxon>
        <taxon>Pseudomonadota</taxon>
        <taxon>Alphaproteobacteria</taxon>
        <taxon>Rhodobacterales</taxon>
        <taxon>Paracoccaceae</taxon>
        <taxon>Litorivita</taxon>
    </lineage>
</organism>
<accession>A0A2V4MX03</accession>
<dbReference type="PANTHER" id="PTHR43798:SF33">
    <property type="entry name" value="HYDROLASE, PUTATIVE (AFU_ORTHOLOGUE AFUA_2G14860)-RELATED"/>
    <property type="match status" value="1"/>
</dbReference>
<dbReference type="GO" id="GO:0046464">
    <property type="term" value="P:acylglycerol catabolic process"/>
    <property type="evidence" value="ECO:0007669"/>
    <property type="project" value="TreeGrafter"/>
</dbReference>
<feature type="domain" description="AB hydrolase-1" evidence="1">
    <location>
        <begin position="59"/>
        <end position="291"/>
    </location>
</feature>
<keyword evidence="3" id="KW-1185">Reference proteome</keyword>
<dbReference type="InterPro" id="IPR050266">
    <property type="entry name" value="AB_hydrolase_sf"/>
</dbReference>
<comment type="caution">
    <text evidence="2">The sequence shown here is derived from an EMBL/GenBank/DDBJ whole genome shotgun (WGS) entry which is preliminary data.</text>
</comment>